<comment type="caution">
    <text evidence="1">The sequence shown here is derived from an EMBL/GenBank/DDBJ whole genome shotgun (WGS) entry which is preliminary data.</text>
</comment>
<evidence type="ECO:0000313" key="2">
    <source>
        <dbReference type="Proteomes" id="UP001153332"/>
    </source>
</evidence>
<protein>
    <submittedName>
        <fullName evidence="1">Uncharacterized protein</fullName>
    </submittedName>
</protein>
<name>A0ACC2JB29_9PEZI</name>
<organism evidence="1 2">
    <name type="scientific">Lasiodiplodia mahajangana</name>
    <dbReference type="NCBI Taxonomy" id="1108764"/>
    <lineage>
        <taxon>Eukaryota</taxon>
        <taxon>Fungi</taxon>
        <taxon>Dikarya</taxon>
        <taxon>Ascomycota</taxon>
        <taxon>Pezizomycotina</taxon>
        <taxon>Dothideomycetes</taxon>
        <taxon>Dothideomycetes incertae sedis</taxon>
        <taxon>Botryosphaeriales</taxon>
        <taxon>Botryosphaeriaceae</taxon>
        <taxon>Lasiodiplodia</taxon>
    </lineage>
</organism>
<sequence length="92" mass="9776">MRKTVIKAMAAAKSYSLMGPSGRQGLFKASKAGESRWRKAVPMMTPEPNADEGTNQDDENGGDAQSQPAIVIVTCITVDDDAPGMTFGFNLP</sequence>
<accession>A0ACC2JB29</accession>
<gene>
    <name evidence="1" type="ORF">O1611_g8954</name>
</gene>
<evidence type="ECO:0000313" key="1">
    <source>
        <dbReference type="EMBL" id="KAJ8124685.1"/>
    </source>
</evidence>
<proteinExistence type="predicted"/>
<reference evidence="1" key="1">
    <citation type="submission" date="2022-12" db="EMBL/GenBank/DDBJ databases">
        <title>Genome Sequence of Lasiodiplodia mahajangana.</title>
        <authorList>
            <person name="Buettner E."/>
        </authorList>
    </citation>
    <scope>NUCLEOTIDE SEQUENCE</scope>
    <source>
        <strain evidence="1">VT137</strain>
    </source>
</reference>
<dbReference type="Proteomes" id="UP001153332">
    <property type="component" value="Unassembled WGS sequence"/>
</dbReference>
<keyword evidence="2" id="KW-1185">Reference proteome</keyword>
<dbReference type="EMBL" id="JAPUUL010002846">
    <property type="protein sequence ID" value="KAJ8124685.1"/>
    <property type="molecule type" value="Genomic_DNA"/>
</dbReference>